<evidence type="ECO:0000259" key="1">
    <source>
        <dbReference type="Pfam" id="PF24483"/>
    </source>
</evidence>
<dbReference type="OrthoDB" id="3348320at2759"/>
<accession>A0A5N5WZF8</accession>
<proteinExistence type="predicted"/>
<dbReference type="InterPro" id="IPR056004">
    <property type="entry name" value="DUF7582"/>
</dbReference>
<feature type="domain" description="DUF7582" evidence="1">
    <location>
        <begin position="65"/>
        <end position="185"/>
    </location>
</feature>
<evidence type="ECO:0000313" key="3">
    <source>
        <dbReference type="Proteomes" id="UP000326565"/>
    </source>
</evidence>
<dbReference type="EMBL" id="ML732247">
    <property type="protein sequence ID" value="KAB8072452.1"/>
    <property type="molecule type" value="Genomic_DNA"/>
</dbReference>
<dbReference type="AlphaFoldDB" id="A0A5N5WZF8"/>
<sequence length="217" mass="25028">MQGIKSLFGADDFTIGLNALDNEIGKDIWLSPYTPITLLSAGGFLAVTLLRNRQATGDLHYLLEPQWAYDNDVKKPLHEAIKKAGRHVGFEDNWANEDMAFFVPKRNREYLFKEALEQNIVLWEGDHFQVLAVPLEWALERKLRRVHHRMQNDKRYSDVDDALALLRYLKEKKGSPLDQNYIRTLNMCSTEAPPDQQTMGDIAAAYQKKLCENSRYS</sequence>
<evidence type="ECO:0000313" key="2">
    <source>
        <dbReference type="EMBL" id="KAB8072452.1"/>
    </source>
</evidence>
<reference evidence="2 3" key="1">
    <citation type="submission" date="2019-04" db="EMBL/GenBank/DDBJ databases">
        <title>Friends and foes A comparative genomics study of 23 Aspergillus species from section Flavi.</title>
        <authorList>
            <consortium name="DOE Joint Genome Institute"/>
            <person name="Kjaerbolling I."/>
            <person name="Vesth T."/>
            <person name="Frisvad J.C."/>
            <person name="Nybo J.L."/>
            <person name="Theobald S."/>
            <person name="Kildgaard S."/>
            <person name="Isbrandt T."/>
            <person name="Kuo A."/>
            <person name="Sato A."/>
            <person name="Lyhne E.K."/>
            <person name="Kogle M.E."/>
            <person name="Wiebenga A."/>
            <person name="Kun R.S."/>
            <person name="Lubbers R.J."/>
            <person name="Makela M.R."/>
            <person name="Barry K."/>
            <person name="Chovatia M."/>
            <person name="Clum A."/>
            <person name="Daum C."/>
            <person name="Haridas S."/>
            <person name="He G."/>
            <person name="LaButti K."/>
            <person name="Lipzen A."/>
            <person name="Mondo S."/>
            <person name="Riley R."/>
            <person name="Salamov A."/>
            <person name="Simmons B.A."/>
            <person name="Magnuson J.K."/>
            <person name="Henrissat B."/>
            <person name="Mortensen U.H."/>
            <person name="Larsen T.O."/>
            <person name="Devries R.P."/>
            <person name="Grigoriev I.V."/>
            <person name="Machida M."/>
            <person name="Baker S.E."/>
            <person name="Andersen M.R."/>
        </authorList>
    </citation>
    <scope>NUCLEOTIDE SEQUENCE [LARGE SCALE GENOMIC DNA]</scope>
    <source>
        <strain evidence="2 3">CBS 151.66</strain>
    </source>
</reference>
<gene>
    <name evidence="2" type="ORF">BDV29DRAFT_151386</name>
</gene>
<keyword evidence="3" id="KW-1185">Reference proteome</keyword>
<dbReference type="Proteomes" id="UP000326565">
    <property type="component" value="Unassembled WGS sequence"/>
</dbReference>
<name>A0A5N5WZF8_9EURO</name>
<organism evidence="2 3">
    <name type="scientific">Aspergillus leporis</name>
    <dbReference type="NCBI Taxonomy" id="41062"/>
    <lineage>
        <taxon>Eukaryota</taxon>
        <taxon>Fungi</taxon>
        <taxon>Dikarya</taxon>
        <taxon>Ascomycota</taxon>
        <taxon>Pezizomycotina</taxon>
        <taxon>Eurotiomycetes</taxon>
        <taxon>Eurotiomycetidae</taxon>
        <taxon>Eurotiales</taxon>
        <taxon>Aspergillaceae</taxon>
        <taxon>Aspergillus</taxon>
        <taxon>Aspergillus subgen. Circumdati</taxon>
    </lineage>
</organism>
<dbReference type="Pfam" id="PF24483">
    <property type="entry name" value="DUF7582"/>
    <property type="match status" value="1"/>
</dbReference>
<protein>
    <recommendedName>
        <fullName evidence="1">DUF7582 domain-containing protein</fullName>
    </recommendedName>
</protein>